<dbReference type="Pfam" id="PF08761">
    <property type="entry name" value="dUTPase_2"/>
    <property type="match status" value="1"/>
</dbReference>
<dbReference type="eggNOG" id="COG4508">
    <property type="taxonomic scope" value="Bacteria"/>
</dbReference>
<proteinExistence type="predicted"/>
<dbReference type="PIRSF" id="PIRSF030140">
    <property type="entry name" value="UCP030140"/>
    <property type="match status" value="1"/>
</dbReference>
<dbReference type="EMBL" id="BA000028">
    <property type="protein sequence ID" value="BAC14100.1"/>
    <property type="molecule type" value="Genomic_DNA"/>
</dbReference>
<dbReference type="RefSeq" id="WP_011066538.1">
    <property type="nucleotide sequence ID" value="NC_004193.1"/>
</dbReference>
<dbReference type="KEGG" id="oih:OB2144"/>
<dbReference type="InterPro" id="IPR016947">
    <property type="entry name" value="UCP030140"/>
</dbReference>
<evidence type="ECO:0000313" key="1">
    <source>
        <dbReference type="EMBL" id="BAC14100.1"/>
    </source>
</evidence>
<dbReference type="OrthoDB" id="5506143at2"/>
<gene>
    <name evidence="1" type="ordered locus">OB2144</name>
</gene>
<dbReference type="CDD" id="cd11527">
    <property type="entry name" value="NTP-PPase_dUTPase"/>
    <property type="match status" value="1"/>
</dbReference>
<reference evidence="1 2" key="2">
    <citation type="journal article" date="2002" name="Nucleic Acids Res.">
        <title>Genome sequence of Oceanobacillus iheyensis isolated from the Iheya Ridge and its unexpected adaptive capabilities to extreme environments.</title>
        <authorList>
            <person name="Takami H."/>
            <person name="Takaki Y."/>
            <person name="Uchiyama I."/>
        </authorList>
    </citation>
    <scope>NUCLEOTIDE SEQUENCE [LARGE SCALE GENOMIC DNA]</scope>
    <source>
        <strain evidence="2">DSM 14371 / CIP 107618 / JCM 11309 / KCTC 3954 / HTE831</strain>
    </source>
</reference>
<reference evidence="1 2" key="1">
    <citation type="journal article" date="2001" name="FEMS Microbiol. Lett.">
        <title>Oceanobacillus iheyensis gen. nov., sp. nov., a deep-sea extremely halotolerant and alkaliphilic species isolated from a depth of 1050 m on the Iheya Ridge.</title>
        <authorList>
            <person name="Lu J."/>
            <person name="Nogi Y."/>
            <person name="Takami H."/>
        </authorList>
    </citation>
    <scope>NUCLEOTIDE SEQUENCE [LARGE SCALE GENOMIC DNA]</scope>
    <source>
        <strain evidence="2">DSM 14371 / CIP 107618 / JCM 11309 / KCTC 3954 / HTE831</strain>
    </source>
</reference>
<dbReference type="Proteomes" id="UP000000822">
    <property type="component" value="Chromosome"/>
</dbReference>
<dbReference type="STRING" id="221109.gene:10734392"/>
<protein>
    <submittedName>
        <fullName evidence="1">Hypothetical conserved protein</fullName>
    </submittedName>
</protein>
<organism evidence="1 2">
    <name type="scientific">Oceanobacillus iheyensis (strain DSM 14371 / CIP 107618 / JCM 11309 / KCTC 3954 / HTE831)</name>
    <dbReference type="NCBI Taxonomy" id="221109"/>
    <lineage>
        <taxon>Bacteria</taxon>
        <taxon>Bacillati</taxon>
        <taxon>Bacillota</taxon>
        <taxon>Bacilli</taxon>
        <taxon>Bacillales</taxon>
        <taxon>Bacillaceae</taxon>
        <taxon>Oceanobacillus</taxon>
    </lineage>
</organism>
<dbReference type="Gene3D" id="1.10.4010.10">
    <property type="entry name" value="Type II deoxyuridine triphosphatase"/>
    <property type="match status" value="1"/>
</dbReference>
<dbReference type="InterPro" id="IPR014871">
    <property type="entry name" value="dUTPase/dCTP_pyrophosphatase"/>
</dbReference>
<keyword evidence="2" id="KW-1185">Reference proteome</keyword>
<dbReference type="HOGENOM" id="CLU_105318_0_0_9"/>
<name>Q8EPG3_OCEIH</name>
<evidence type="ECO:0000313" key="2">
    <source>
        <dbReference type="Proteomes" id="UP000000822"/>
    </source>
</evidence>
<sequence>MDWQALFNMQKQLDSYIEENHGLEKADLFEKKILALLVELGELANETRCFKFWSKKPRNKQSVILEEYVDVIHFLMSVGINKGYDSFESTNDQHINRSEIDQFQIVYEQTIMYKNEPIKAKYEELFSSCIDLGNILGFSEEDIQRAYLEKNEINYKRQNQGY</sequence>
<accession>Q8EPG3</accession>
<dbReference type="AlphaFoldDB" id="Q8EPG3"/>
<dbReference type="SUPFAM" id="SSF101386">
    <property type="entry name" value="all-alpha NTP pyrophosphatases"/>
    <property type="match status" value="1"/>
</dbReference>